<dbReference type="Pfam" id="PF25852">
    <property type="entry name" value="DUF6242_C"/>
    <property type="match status" value="1"/>
</dbReference>
<reference evidence="2 3" key="1">
    <citation type="submission" date="2018-03" db="EMBL/GenBank/DDBJ databases">
        <title>Adhaeribacter sp. HMF7605 Genome sequencing and assembly.</title>
        <authorList>
            <person name="Kang H."/>
            <person name="Kang J."/>
            <person name="Cha I."/>
            <person name="Kim H."/>
            <person name="Joh K."/>
        </authorList>
    </citation>
    <scope>NUCLEOTIDE SEQUENCE [LARGE SCALE GENOMIC DNA]</scope>
    <source>
        <strain evidence="2 3">HMF7605</strain>
    </source>
</reference>
<dbReference type="EMBL" id="PYFT01000001">
    <property type="protein sequence ID" value="PSR52398.1"/>
    <property type="molecule type" value="Genomic_DNA"/>
</dbReference>
<name>A0A2T2YAC9_9BACT</name>
<dbReference type="InterPro" id="IPR002860">
    <property type="entry name" value="BNR_rpt"/>
</dbReference>
<gene>
    <name evidence="2" type="ORF">AHMF7605_02085</name>
</gene>
<sequence>MLIKPTNMKKIMYSLILLLVVVSGLVSANRDIKNEESKKPDLKTKMAGPAKIVFKSTDGGQTWQDISKGLPENLRVDSIRGNSFFANDKGLFLRVGNGLYHNTPNATSPFWTKETIPDEHSSIAPGKSGIAATNYWGVNLKTTNGTNVWSPIFENFQERLRSVFETSGGTIFIAIDRGIIRSTDSGKTWKHVYAGRLVGNLAESNGVLLATSRRKIIRSIDNGDNWAPVISEDSVAFDVKSIKGGFVAITSNSESNTPNTSRLSTSYDGGKTWQSIHSALRDKVVINSIGRNWNDRINDRLRAHAFMTSITQVGENFFSAHPSGIFRSSDKGKTWKLLLPSVEDKGFNLFVSGNVIYAIPSKGGC</sequence>
<dbReference type="PANTHER" id="PTHR43739:SF5">
    <property type="entry name" value="EXO-ALPHA-SIALIDASE"/>
    <property type="match status" value="1"/>
</dbReference>
<dbReference type="GO" id="GO:0016787">
    <property type="term" value="F:hydrolase activity"/>
    <property type="evidence" value="ECO:0007669"/>
    <property type="project" value="UniProtKB-KW"/>
</dbReference>
<keyword evidence="2" id="KW-0378">Hydrolase</keyword>
<evidence type="ECO:0000259" key="1">
    <source>
        <dbReference type="Pfam" id="PF25852"/>
    </source>
</evidence>
<accession>A0A2T2YAC9</accession>
<dbReference type="Gene3D" id="2.130.10.10">
    <property type="entry name" value="YVTN repeat-like/Quinoprotein amine dehydrogenase"/>
    <property type="match status" value="3"/>
</dbReference>
<feature type="domain" description="DUF6242" evidence="1">
    <location>
        <begin position="142"/>
        <end position="339"/>
    </location>
</feature>
<comment type="caution">
    <text evidence="2">The sequence shown here is derived from an EMBL/GenBank/DDBJ whole genome shotgun (WGS) entry which is preliminary data.</text>
</comment>
<dbReference type="InterPro" id="IPR036278">
    <property type="entry name" value="Sialidase_sf"/>
</dbReference>
<dbReference type="AlphaFoldDB" id="A0A2T2YAC9"/>
<evidence type="ECO:0000313" key="2">
    <source>
        <dbReference type="EMBL" id="PSR52398.1"/>
    </source>
</evidence>
<dbReference type="PANTHER" id="PTHR43739">
    <property type="entry name" value="XYLOGLUCANASE (EUROFUNG)"/>
    <property type="match status" value="1"/>
</dbReference>
<dbReference type="InterPro" id="IPR058667">
    <property type="entry name" value="DUF6242_C"/>
</dbReference>
<dbReference type="InterPro" id="IPR052025">
    <property type="entry name" value="Xyloglucanase_GH74"/>
</dbReference>
<dbReference type="GO" id="GO:0010411">
    <property type="term" value="P:xyloglucan metabolic process"/>
    <property type="evidence" value="ECO:0007669"/>
    <property type="project" value="TreeGrafter"/>
</dbReference>
<keyword evidence="3" id="KW-1185">Reference proteome</keyword>
<organism evidence="2 3">
    <name type="scientific">Adhaeribacter arboris</name>
    <dbReference type="NCBI Taxonomy" id="2072846"/>
    <lineage>
        <taxon>Bacteria</taxon>
        <taxon>Pseudomonadati</taxon>
        <taxon>Bacteroidota</taxon>
        <taxon>Cytophagia</taxon>
        <taxon>Cytophagales</taxon>
        <taxon>Hymenobacteraceae</taxon>
        <taxon>Adhaeribacter</taxon>
    </lineage>
</organism>
<dbReference type="CDD" id="cd15482">
    <property type="entry name" value="Sialidase_non-viral"/>
    <property type="match status" value="1"/>
</dbReference>
<dbReference type="Pfam" id="PF02012">
    <property type="entry name" value="BNR"/>
    <property type="match status" value="1"/>
</dbReference>
<dbReference type="InterPro" id="IPR015943">
    <property type="entry name" value="WD40/YVTN_repeat-like_dom_sf"/>
</dbReference>
<proteinExistence type="predicted"/>
<dbReference type="SUPFAM" id="SSF50939">
    <property type="entry name" value="Sialidases"/>
    <property type="match status" value="2"/>
</dbReference>
<protein>
    <submittedName>
        <fullName evidence="2">Glycosyl hydrolase</fullName>
    </submittedName>
</protein>
<dbReference type="Proteomes" id="UP000240357">
    <property type="component" value="Unassembled WGS sequence"/>
</dbReference>
<evidence type="ECO:0000313" key="3">
    <source>
        <dbReference type="Proteomes" id="UP000240357"/>
    </source>
</evidence>